<dbReference type="SUPFAM" id="SSF81383">
    <property type="entry name" value="F-box domain"/>
    <property type="match status" value="1"/>
</dbReference>
<evidence type="ECO:0000313" key="1">
    <source>
        <dbReference type="EMBL" id="CAL4906000.1"/>
    </source>
</evidence>
<protein>
    <recommendedName>
        <fullName evidence="3">F-box domain-containing protein</fullName>
    </recommendedName>
</protein>
<dbReference type="PANTHER" id="PTHR31264:SF7">
    <property type="entry name" value="F-BOX DOMAIN CONTAINING PROTEIN, EXPRESSED"/>
    <property type="match status" value="1"/>
</dbReference>
<dbReference type="InterPro" id="IPR036047">
    <property type="entry name" value="F-box-like_dom_sf"/>
</dbReference>
<accession>A0ABC8WDI4</accession>
<dbReference type="AlphaFoldDB" id="A0ABC8WDI4"/>
<evidence type="ECO:0008006" key="3">
    <source>
        <dbReference type="Google" id="ProtNLM"/>
    </source>
</evidence>
<keyword evidence="2" id="KW-1185">Reference proteome</keyword>
<sequence length="355" mass="40707">MAAAARRIPIAAAAAQPVLPDEILEEIFMRLDSAACSSFFRVVSARMFLRRFRSLHHPPPVLGILNSHGFQIPRRARIDQFFPAEPPHRSASAARALARAADFTFSFLPDARYWTPHDCRDGRVLLSRRISYSIDYDDLVVCDPLHRRYVMTHDSSHTRPPDAGEDEGDESSFRVFCTMRFGDEFMAFFFSSANQKWELVTNHSSSYFGRWRCYAHGCFFWMEDSRRSMLMLDTREMKFSIIDLPPNNNALNDPAIVEAGEGRLGLLTLVDGAIDLSCKIIWRSNGVDTEGWQRYKVIPLTKDSDGKNYEWWSIMDAEGCYVSLVALRSHHNDSEYFVLDLKTMLLERLFVGSYS</sequence>
<dbReference type="Proteomes" id="UP001497457">
    <property type="component" value="Chromosome 12b"/>
</dbReference>
<dbReference type="PANTHER" id="PTHR31264">
    <property type="entry name" value="OS07G0554500 PROTEIN-RELATED"/>
    <property type="match status" value="1"/>
</dbReference>
<evidence type="ECO:0000313" key="2">
    <source>
        <dbReference type="Proteomes" id="UP001497457"/>
    </source>
</evidence>
<gene>
    <name evidence="1" type="ORF">URODEC1_LOCUS11919</name>
</gene>
<reference evidence="1 2" key="2">
    <citation type="submission" date="2024-10" db="EMBL/GenBank/DDBJ databases">
        <authorList>
            <person name="Ryan C."/>
        </authorList>
    </citation>
    <scope>NUCLEOTIDE SEQUENCE [LARGE SCALE GENOMIC DNA]</scope>
</reference>
<name>A0ABC8WDI4_9POAL</name>
<dbReference type="EMBL" id="OZ075122">
    <property type="protein sequence ID" value="CAL4906000.1"/>
    <property type="molecule type" value="Genomic_DNA"/>
</dbReference>
<reference evidence="2" key="1">
    <citation type="submission" date="2024-06" db="EMBL/GenBank/DDBJ databases">
        <authorList>
            <person name="Ryan C."/>
        </authorList>
    </citation>
    <scope>NUCLEOTIDE SEQUENCE [LARGE SCALE GENOMIC DNA]</scope>
</reference>
<organism evidence="1 2">
    <name type="scientific">Urochloa decumbens</name>
    <dbReference type="NCBI Taxonomy" id="240449"/>
    <lineage>
        <taxon>Eukaryota</taxon>
        <taxon>Viridiplantae</taxon>
        <taxon>Streptophyta</taxon>
        <taxon>Embryophyta</taxon>
        <taxon>Tracheophyta</taxon>
        <taxon>Spermatophyta</taxon>
        <taxon>Magnoliopsida</taxon>
        <taxon>Liliopsida</taxon>
        <taxon>Poales</taxon>
        <taxon>Poaceae</taxon>
        <taxon>PACMAD clade</taxon>
        <taxon>Panicoideae</taxon>
        <taxon>Panicodae</taxon>
        <taxon>Paniceae</taxon>
        <taxon>Melinidinae</taxon>
        <taxon>Urochloa</taxon>
    </lineage>
</organism>
<proteinExistence type="predicted"/>